<comment type="similarity">
    <text evidence="3 14">Belongs to the class I-like SAM-binding methyltransferase superfamily. RsmB/NOP family.</text>
</comment>
<dbReference type="CDD" id="cd02440">
    <property type="entry name" value="AdoMet_MTases"/>
    <property type="match status" value="1"/>
</dbReference>
<dbReference type="PROSITE" id="PS01153">
    <property type="entry name" value="NOL1_NOP2_SUN"/>
    <property type="match status" value="1"/>
</dbReference>
<evidence type="ECO:0000256" key="7">
    <source>
        <dbReference type="ARBA" id="ARBA00022603"/>
    </source>
</evidence>
<name>A0A917TFR3_9BACI</name>
<dbReference type="InterPro" id="IPR054728">
    <property type="entry name" value="RsmB-like_ferredoxin"/>
</dbReference>
<comment type="caution">
    <text evidence="16">The sequence shown here is derived from an EMBL/GenBank/DDBJ whole genome shotgun (WGS) entry which is preliminary data.</text>
</comment>
<dbReference type="Gene3D" id="3.40.50.150">
    <property type="entry name" value="Vaccinia Virus protein VP39"/>
    <property type="match status" value="1"/>
</dbReference>
<dbReference type="InterPro" id="IPR018314">
    <property type="entry name" value="RsmB/NOL1/NOP2-like_CS"/>
</dbReference>
<dbReference type="Pfam" id="PF01189">
    <property type="entry name" value="Methyltr_RsmB-F"/>
    <property type="match status" value="1"/>
</dbReference>
<evidence type="ECO:0000256" key="3">
    <source>
        <dbReference type="ARBA" id="ARBA00007494"/>
    </source>
</evidence>
<keyword evidence="8 14" id="KW-0808">Transferase</keyword>
<dbReference type="SUPFAM" id="SSF48013">
    <property type="entry name" value="NusB-like"/>
    <property type="match status" value="1"/>
</dbReference>
<dbReference type="Gene3D" id="3.30.70.1170">
    <property type="entry name" value="Sun protein, domain 3"/>
    <property type="match status" value="1"/>
</dbReference>
<dbReference type="InterPro" id="IPR006027">
    <property type="entry name" value="NusB_RsmB_TIM44"/>
</dbReference>
<keyword evidence="10 14" id="KW-0694">RNA-binding</keyword>
<dbReference type="FunFam" id="3.40.50.150:FF:000022">
    <property type="entry name" value="Ribosomal RNA small subunit methyltransferase B"/>
    <property type="match status" value="1"/>
</dbReference>
<feature type="binding site" evidence="14">
    <location>
        <position position="329"/>
    </location>
    <ligand>
        <name>S-adenosyl-L-methionine</name>
        <dbReference type="ChEBI" id="CHEBI:59789"/>
    </ligand>
</feature>
<dbReference type="EC" id="2.1.1.176" evidence="4"/>
<dbReference type="InterPro" id="IPR049560">
    <property type="entry name" value="MeTrfase_RsmB-F_NOP2_cat"/>
</dbReference>
<evidence type="ECO:0000256" key="2">
    <source>
        <dbReference type="ARBA" id="ARBA00004496"/>
    </source>
</evidence>
<reference evidence="16" key="1">
    <citation type="journal article" date="2014" name="Int. J. Syst. Evol. Microbiol.">
        <title>Complete genome sequence of Corynebacterium casei LMG S-19264T (=DSM 44701T), isolated from a smear-ripened cheese.</title>
        <authorList>
            <consortium name="US DOE Joint Genome Institute (JGI-PGF)"/>
            <person name="Walter F."/>
            <person name="Albersmeier A."/>
            <person name="Kalinowski J."/>
            <person name="Ruckert C."/>
        </authorList>
    </citation>
    <scope>NUCLEOTIDE SEQUENCE</scope>
    <source>
        <strain evidence="16">CGMCC 1.6333</strain>
    </source>
</reference>
<dbReference type="PRINTS" id="PR02008">
    <property type="entry name" value="RCMTFAMILY"/>
</dbReference>
<evidence type="ECO:0000256" key="13">
    <source>
        <dbReference type="ARBA" id="ARBA00047283"/>
    </source>
</evidence>
<feature type="domain" description="SAM-dependent MTase RsmB/NOP-type" evidence="15">
    <location>
        <begin position="170"/>
        <end position="448"/>
    </location>
</feature>
<dbReference type="PANTHER" id="PTHR22807">
    <property type="entry name" value="NOP2 YEAST -RELATED NOL1/NOP2/FMU SUN DOMAIN-CONTAINING"/>
    <property type="match status" value="1"/>
</dbReference>
<dbReference type="PROSITE" id="PS51686">
    <property type="entry name" value="SAM_MT_RSMB_NOP"/>
    <property type="match status" value="1"/>
</dbReference>
<dbReference type="EMBL" id="BMLG01000001">
    <property type="protein sequence ID" value="GGM21013.1"/>
    <property type="molecule type" value="Genomic_DNA"/>
</dbReference>
<dbReference type="GO" id="GO:0006355">
    <property type="term" value="P:regulation of DNA-templated transcription"/>
    <property type="evidence" value="ECO:0007669"/>
    <property type="project" value="InterPro"/>
</dbReference>
<evidence type="ECO:0000256" key="10">
    <source>
        <dbReference type="ARBA" id="ARBA00022884"/>
    </source>
</evidence>
<gene>
    <name evidence="16" type="primary">sun</name>
    <name evidence="16" type="ORF">GCM10011351_03600</name>
</gene>
<evidence type="ECO:0000256" key="4">
    <source>
        <dbReference type="ARBA" id="ARBA00012140"/>
    </source>
</evidence>
<keyword evidence="7 14" id="KW-0489">Methyltransferase</keyword>
<dbReference type="SUPFAM" id="SSF53335">
    <property type="entry name" value="S-adenosyl-L-methionine-dependent methyltransferases"/>
    <property type="match status" value="1"/>
</dbReference>
<sequence>MTKYSLRSSALDILLRVGDNGAFSHLLIDQALKSNKIAVRDQALLTEMVYGTLQRKLSLDYFVNHFVAKPNKLKSWVRWLLYLSFYQMHYLSKVPDHAIIHEAVSIANERGHKGISSLVNGVLRSAQRQGFPSFEAISDDVERISLATSHPAWLVDRWIKQYGLEKTEVICQANLDSKPLSVRVQPLRITKEQAIDQLQEEGYQTAQSSFSPQGLIVEEGNILKSELFQKDCLTIQDQSSMLVAEMMQIEENQYVLDACSAPGGKTTHIAEKLNNTGQVMAYDLHEKKVDLVAVKAFALGLSNIETKGADSRELSAFHEPNSFDRILIDAPCSGLGVIRGKPDIKYNKDEADIMKLAKIQLELLENISPLLKKDGKLLYSTCTVDKEENERVIEAFLQAHPDFEIDQTFFTELPDVLKQAPGITTTGLQIFPDDYQTDGFFLTRIQKKG</sequence>
<comment type="catalytic activity">
    <reaction evidence="13">
        <text>cytidine(967) in 16S rRNA + S-adenosyl-L-methionine = 5-methylcytidine(967) in 16S rRNA + S-adenosyl-L-homocysteine + H(+)</text>
        <dbReference type="Rhea" id="RHEA:42748"/>
        <dbReference type="Rhea" id="RHEA-COMP:10219"/>
        <dbReference type="Rhea" id="RHEA-COMP:10220"/>
        <dbReference type="ChEBI" id="CHEBI:15378"/>
        <dbReference type="ChEBI" id="CHEBI:57856"/>
        <dbReference type="ChEBI" id="CHEBI:59789"/>
        <dbReference type="ChEBI" id="CHEBI:74483"/>
        <dbReference type="ChEBI" id="CHEBI:82748"/>
        <dbReference type="EC" id="2.1.1.176"/>
    </reaction>
</comment>
<evidence type="ECO:0000256" key="6">
    <source>
        <dbReference type="ARBA" id="ARBA00022552"/>
    </source>
</evidence>
<feature type="binding site" evidence="14">
    <location>
        <position position="283"/>
    </location>
    <ligand>
        <name>S-adenosyl-L-methionine</name>
        <dbReference type="ChEBI" id="CHEBI:59789"/>
    </ligand>
</feature>
<keyword evidence="9 14" id="KW-0949">S-adenosyl-L-methionine</keyword>
<dbReference type="Pfam" id="PF01029">
    <property type="entry name" value="NusB"/>
    <property type="match status" value="1"/>
</dbReference>
<dbReference type="FunFam" id="1.10.940.10:FF:000006">
    <property type="entry name" value="16S rRNA (Cytosine(967)-C(5))-methyltransferase RsmB"/>
    <property type="match status" value="1"/>
</dbReference>
<dbReference type="InterPro" id="IPR004573">
    <property type="entry name" value="rRNA_ssu_MeTfrase_B"/>
</dbReference>
<evidence type="ECO:0000256" key="12">
    <source>
        <dbReference type="ARBA" id="ARBA00031088"/>
    </source>
</evidence>
<comment type="subcellular location">
    <subcellularLocation>
        <location evidence="2">Cytoplasm</location>
    </subcellularLocation>
</comment>
<dbReference type="NCBIfam" id="TIGR00563">
    <property type="entry name" value="rsmB"/>
    <property type="match status" value="1"/>
</dbReference>
<feature type="binding site" evidence="14">
    <location>
        <begin position="259"/>
        <end position="265"/>
    </location>
    <ligand>
        <name>S-adenosyl-L-methionine</name>
        <dbReference type="ChEBI" id="CHEBI:59789"/>
    </ligand>
</feature>
<keyword evidence="17" id="KW-1185">Reference proteome</keyword>
<evidence type="ECO:0000259" key="15">
    <source>
        <dbReference type="PROSITE" id="PS51686"/>
    </source>
</evidence>
<dbReference type="Gene3D" id="1.10.940.10">
    <property type="entry name" value="NusB-like"/>
    <property type="match status" value="1"/>
</dbReference>
<reference evidence="16" key="2">
    <citation type="submission" date="2020-09" db="EMBL/GenBank/DDBJ databases">
        <authorList>
            <person name="Sun Q."/>
            <person name="Zhou Y."/>
        </authorList>
    </citation>
    <scope>NUCLEOTIDE SEQUENCE</scope>
    <source>
        <strain evidence="16">CGMCC 1.6333</strain>
    </source>
</reference>
<feature type="binding site" evidence="14">
    <location>
        <position position="310"/>
    </location>
    <ligand>
        <name>S-adenosyl-L-methionine</name>
        <dbReference type="ChEBI" id="CHEBI:59789"/>
    </ligand>
</feature>
<keyword evidence="6" id="KW-0698">rRNA processing</keyword>
<feature type="active site" description="Nucleophile" evidence="14">
    <location>
        <position position="382"/>
    </location>
</feature>
<proteinExistence type="inferred from homology"/>
<organism evidence="16 17">
    <name type="scientific">Paraliobacillus quinghaiensis</name>
    <dbReference type="NCBI Taxonomy" id="470815"/>
    <lineage>
        <taxon>Bacteria</taxon>
        <taxon>Bacillati</taxon>
        <taxon>Bacillota</taxon>
        <taxon>Bacilli</taxon>
        <taxon>Bacillales</taxon>
        <taxon>Bacillaceae</taxon>
        <taxon>Paraliobacillus</taxon>
    </lineage>
</organism>
<dbReference type="PANTHER" id="PTHR22807:SF53">
    <property type="entry name" value="RIBOSOMAL RNA SMALL SUBUNIT METHYLTRANSFERASE B-RELATED"/>
    <property type="match status" value="1"/>
</dbReference>
<dbReference type="RefSeq" id="WP_117151692.1">
    <property type="nucleotide sequence ID" value="NZ_BMLG01000001.1"/>
</dbReference>
<dbReference type="GO" id="GO:0008649">
    <property type="term" value="F:rRNA methyltransferase activity"/>
    <property type="evidence" value="ECO:0007669"/>
    <property type="project" value="InterPro"/>
</dbReference>
<dbReference type="FunFam" id="3.30.70.1170:FF:000003">
    <property type="entry name" value="16S rRNA (Cytosine(967)-C(5))-methyltransferase RsmB"/>
    <property type="match status" value="1"/>
</dbReference>
<dbReference type="NCBIfam" id="NF011494">
    <property type="entry name" value="PRK14902.1"/>
    <property type="match status" value="1"/>
</dbReference>
<dbReference type="InterPro" id="IPR035926">
    <property type="entry name" value="NusB-like_sf"/>
</dbReference>
<evidence type="ECO:0000256" key="14">
    <source>
        <dbReference type="PROSITE-ProRule" id="PRU01023"/>
    </source>
</evidence>
<evidence type="ECO:0000256" key="1">
    <source>
        <dbReference type="ARBA" id="ARBA00002724"/>
    </source>
</evidence>
<comment type="function">
    <text evidence="1">Specifically methylates the cytosine at position 967 (m5C967) of 16S rRNA.</text>
</comment>
<accession>A0A917TFR3</accession>
<dbReference type="InterPro" id="IPR001678">
    <property type="entry name" value="MeTrfase_RsmB-F_NOP2_dom"/>
</dbReference>
<keyword evidence="5" id="KW-0963">Cytoplasm</keyword>
<dbReference type="OrthoDB" id="9810297at2"/>
<dbReference type="Proteomes" id="UP000618460">
    <property type="component" value="Unassembled WGS sequence"/>
</dbReference>
<dbReference type="InterPro" id="IPR023267">
    <property type="entry name" value="RCMT"/>
</dbReference>
<dbReference type="GO" id="GO:0003723">
    <property type="term" value="F:RNA binding"/>
    <property type="evidence" value="ECO:0007669"/>
    <property type="project" value="UniProtKB-UniRule"/>
</dbReference>
<evidence type="ECO:0000313" key="17">
    <source>
        <dbReference type="Proteomes" id="UP000618460"/>
    </source>
</evidence>
<protein>
    <recommendedName>
        <fullName evidence="4">16S rRNA (cytosine(967)-C(5))-methyltransferase</fullName>
        <ecNumber evidence="4">2.1.1.176</ecNumber>
    </recommendedName>
    <alternativeName>
        <fullName evidence="11">16S rRNA m5C967 methyltransferase</fullName>
    </alternativeName>
    <alternativeName>
        <fullName evidence="12">rRNA (cytosine-C(5)-)-methyltransferase RsmB</fullName>
    </alternativeName>
</protein>
<dbReference type="AlphaFoldDB" id="A0A917TFR3"/>
<evidence type="ECO:0000256" key="11">
    <source>
        <dbReference type="ARBA" id="ARBA00030399"/>
    </source>
</evidence>
<evidence type="ECO:0000313" key="16">
    <source>
        <dbReference type="EMBL" id="GGM21013.1"/>
    </source>
</evidence>
<dbReference type="InterPro" id="IPR029063">
    <property type="entry name" value="SAM-dependent_MTases_sf"/>
</dbReference>
<evidence type="ECO:0000256" key="9">
    <source>
        <dbReference type="ARBA" id="ARBA00022691"/>
    </source>
</evidence>
<dbReference type="Pfam" id="PF22458">
    <property type="entry name" value="RsmF-B_ferredox"/>
    <property type="match status" value="1"/>
</dbReference>
<dbReference type="GO" id="GO:0005737">
    <property type="term" value="C:cytoplasm"/>
    <property type="evidence" value="ECO:0007669"/>
    <property type="project" value="UniProtKB-SubCell"/>
</dbReference>
<evidence type="ECO:0000256" key="8">
    <source>
        <dbReference type="ARBA" id="ARBA00022679"/>
    </source>
</evidence>
<evidence type="ECO:0000256" key="5">
    <source>
        <dbReference type="ARBA" id="ARBA00022490"/>
    </source>
</evidence>